<protein>
    <submittedName>
        <fullName evidence="2">GNAT family N-acetyltransferase</fullName>
    </submittedName>
</protein>
<evidence type="ECO:0000313" key="2">
    <source>
        <dbReference type="EMBL" id="RGD56710.1"/>
    </source>
</evidence>
<organism evidence="2 3">
    <name type="scientific">Kitasatospora xanthocidica</name>
    <dbReference type="NCBI Taxonomy" id="83382"/>
    <lineage>
        <taxon>Bacteria</taxon>
        <taxon>Bacillati</taxon>
        <taxon>Actinomycetota</taxon>
        <taxon>Actinomycetes</taxon>
        <taxon>Kitasatosporales</taxon>
        <taxon>Streptomycetaceae</taxon>
        <taxon>Kitasatospora</taxon>
    </lineage>
</organism>
<dbReference type="RefSeq" id="WP_117485289.1">
    <property type="nucleotide sequence ID" value="NZ_QVIG01000001.1"/>
</dbReference>
<dbReference type="EMBL" id="QVIG01000001">
    <property type="protein sequence ID" value="RGD56710.1"/>
    <property type="molecule type" value="Genomic_DNA"/>
</dbReference>
<dbReference type="GO" id="GO:0016747">
    <property type="term" value="F:acyltransferase activity, transferring groups other than amino-acyl groups"/>
    <property type="evidence" value="ECO:0007669"/>
    <property type="project" value="InterPro"/>
</dbReference>
<evidence type="ECO:0000313" key="3">
    <source>
        <dbReference type="Proteomes" id="UP000263377"/>
    </source>
</evidence>
<dbReference type="Gene3D" id="3.40.630.30">
    <property type="match status" value="1"/>
</dbReference>
<keyword evidence="3" id="KW-1185">Reference proteome</keyword>
<gene>
    <name evidence="2" type="ORF">DR950_01900</name>
</gene>
<proteinExistence type="predicted"/>
<keyword evidence="2" id="KW-0808">Transferase</keyword>
<dbReference type="InterPro" id="IPR016181">
    <property type="entry name" value="Acyl_CoA_acyltransferase"/>
</dbReference>
<dbReference type="SUPFAM" id="SSF55729">
    <property type="entry name" value="Acyl-CoA N-acyltransferases (Nat)"/>
    <property type="match status" value="1"/>
</dbReference>
<name>A0A372ZMN8_9ACTN</name>
<dbReference type="InterPro" id="IPR000182">
    <property type="entry name" value="GNAT_dom"/>
</dbReference>
<comment type="caution">
    <text evidence="2">The sequence shown here is derived from an EMBL/GenBank/DDBJ whole genome shotgun (WGS) entry which is preliminary data.</text>
</comment>
<reference evidence="2 3" key="1">
    <citation type="submission" date="2018-08" db="EMBL/GenBank/DDBJ databases">
        <title>Diversity &amp; Physiological Properties of Lignin-Decomposing Actinobacteria from Soil.</title>
        <authorList>
            <person name="Roh S.G."/>
            <person name="Kim S.B."/>
        </authorList>
    </citation>
    <scope>NUCLEOTIDE SEQUENCE [LARGE SCALE GENOMIC DNA]</scope>
    <source>
        <strain evidence="2 3">MMS17-GH009</strain>
    </source>
</reference>
<dbReference type="Proteomes" id="UP000263377">
    <property type="component" value="Unassembled WGS sequence"/>
</dbReference>
<accession>A0A372ZMN8</accession>
<evidence type="ECO:0000259" key="1">
    <source>
        <dbReference type="PROSITE" id="PS51186"/>
    </source>
</evidence>
<feature type="domain" description="N-acetyltransferase" evidence="1">
    <location>
        <begin position="17"/>
        <end position="191"/>
    </location>
</feature>
<dbReference type="AlphaFoldDB" id="A0A372ZMN8"/>
<dbReference type="PROSITE" id="PS51186">
    <property type="entry name" value="GNAT"/>
    <property type="match status" value="1"/>
</dbReference>
<dbReference type="Pfam" id="PF00583">
    <property type="entry name" value="Acetyltransf_1"/>
    <property type="match status" value="1"/>
</dbReference>
<sequence length="195" mass="21032">MVNPRPDPRSDPRSDPLYVRTAVPADLPRLAALRAEAAAWIALEHGSAQWSDPYDAQRGLALIALGLTVVAALSPHGEAVATLTLRPTGSPRLWTGEELALPARYVSSFTVDRRYAGHGIGTRLGDWASWRAARAGAALLRANVWSDNAALHAYYRARGWRWVRTAAGSRSGALFERAADAVAPPLVHEAGRLRA</sequence>